<dbReference type="AlphaFoldDB" id="G8TB26"/>
<evidence type="ECO:0000256" key="1">
    <source>
        <dbReference type="SAM" id="Phobius"/>
    </source>
</evidence>
<proteinExistence type="predicted"/>
<keyword evidence="1" id="KW-0812">Transmembrane</keyword>
<gene>
    <name evidence="2" type="ordered locus">Niako_5134</name>
</gene>
<feature type="transmembrane region" description="Helical" evidence="1">
    <location>
        <begin position="12"/>
        <end position="35"/>
    </location>
</feature>
<dbReference type="KEGG" id="nko:Niako_5134"/>
<protein>
    <submittedName>
        <fullName evidence="2">Uncharacterized protein</fullName>
    </submittedName>
</protein>
<reference evidence="2 3" key="1">
    <citation type="submission" date="2011-12" db="EMBL/GenBank/DDBJ databases">
        <title>The complete genome of Niastella koreensis GR20-10.</title>
        <authorList>
            <consortium name="US DOE Joint Genome Institute (JGI-PGF)"/>
            <person name="Lucas S."/>
            <person name="Han J."/>
            <person name="Lapidus A."/>
            <person name="Bruce D."/>
            <person name="Goodwin L."/>
            <person name="Pitluck S."/>
            <person name="Peters L."/>
            <person name="Kyrpides N."/>
            <person name="Mavromatis K."/>
            <person name="Ivanova N."/>
            <person name="Mikhailova N."/>
            <person name="Davenport K."/>
            <person name="Saunders E."/>
            <person name="Detter J.C."/>
            <person name="Tapia R."/>
            <person name="Han C."/>
            <person name="Land M."/>
            <person name="Hauser L."/>
            <person name="Markowitz V."/>
            <person name="Cheng J.-F."/>
            <person name="Hugenholtz P."/>
            <person name="Woyke T."/>
            <person name="Wu D."/>
            <person name="Tindall B."/>
            <person name="Pomrenke H."/>
            <person name="Brambilla E."/>
            <person name="Klenk H.-P."/>
            <person name="Eisen J.A."/>
        </authorList>
    </citation>
    <scope>NUCLEOTIDE SEQUENCE [LARGE SCALE GENOMIC DNA]</scope>
    <source>
        <strain evidence="3">DSM 17620 / KACC 11465 / NBRC 106392 / GR20-10</strain>
    </source>
</reference>
<evidence type="ECO:0000313" key="3">
    <source>
        <dbReference type="Proteomes" id="UP000005438"/>
    </source>
</evidence>
<keyword evidence="1" id="KW-0472">Membrane</keyword>
<accession>G8TB26</accession>
<keyword evidence="1" id="KW-1133">Transmembrane helix</keyword>
<name>G8TB26_NIAKG</name>
<sequence length="133" mass="15699">MLCFLYLCPLSLIRYYLLRFFALSPLLLSSLPYLFDWGCKGSVSHLLLQNFSFSFHNFFFFDFVTIFQELFRSNRAAKISAFHSHFQTFFHLFLLLFSSVSVLILSAVGKRFLCKELLCYVLFCKAGRKDRRV</sequence>
<dbReference type="HOGENOM" id="CLU_1904516_0_0_10"/>
<feature type="transmembrane region" description="Helical" evidence="1">
    <location>
        <begin position="88"/>
        <end position="108"/>
    </location>
</feature>
<feature type="transmembrane region" description="Helical" evidence="1">
    <location>
        <begin position="47"/>
        <end position="67"/>
    </location>
</feature>
<evidence type="ECO:0000313" key="2">
    <source>
        <dbReference type="EMBL" id="AEW01373.1"/>
    </source>
</evidence>
<dbReference type="EMBL" id="CP003178">
    <property type="protein sequence ID" value="AEW01373.1"/>
    <property type="molecule type" value="Genomic_DNA"/>
</dbReference>
<organism evidence="2 3">
    <name type="scientific">Niastella koreensis (strain DSM 17620 / KACC 11465 / NBRC 106392 / GR20-10)</name>
    <dbReference type="NCBI Taxonomy" id="700598"/>
    <lineage>
        <taxon>Bacteria</taxon>
        <taxon>Pseudomonadati</taxon>
        <taxon>Bacteroidota</taxon>
        <taxon>Chitinophagia</taxon>
        <taxon>Chitinophagales</taxon>
        <taxon>Chitinophagaceae</taxon>
        <taxon>Niastella</taxon>
    </lineage>
</organism>
<dbReference type="Proteomes" id="UP000005438">
    <property type="component" value="Chromosome"/>
</dbReference>